<feature type="non-terminal residue" evidence="1">
    <location>
        <position position="241"/>
    </location>
</feature>
<evidence type="ECO:0000313" key="1">
    <source>
        <dbReference type="EMBL" id="KAJ7361091.1"/>
    </source>
</evidence>
<proteinExistence type="predicted"/>
<dbReference type="Proteomes" id="UP001218218">
    <property type="component" value="Unassembled WGS sequence"/>
</dbReference>
<comment type="caution">
    <text evidence="1">The sequence shown here is derived from an EMBL/GenBank/DDBJ whole genome shotgun (WGS) entry which is preliminary data.</text>
</comment>
<gene>
    <name evidence="1" type="ORF">DFH08DRAFT_921270</name>
</gene>
<protein>
    <submittedName>
        <fullName evidence="1">Uncharacterized protein</fullName>
    </submittedName>
</protein>
<organism evidence="1 2">
    <name type="scientific">Mycena albidolilacea</name>
    <dbReference type="NCBI Taxonomy" id="1033008"/>
    <lineage>
        <taxon>Eukaryota</taxon>
        <taxon>Fungi</taxon>
        <taxon>Dikarya</taxon>
        <taxon>Basidiomycota</taxon>
        <taxon>Agaricomycotina</taxon>
        <taxon>Agaricomycetes</taxon>
        <taxon>Agaricomycetidae</taxon>
        <taxon>Agaricales</taxon>
        <taxon>Marasmiineae</taxon>
        <taxon>Mycenaceae</taxon>
        <taxon>Mycena</taxon>
    </lineage>
</organism>
<name>A0AAD7AJW6_9AGAR</name>
<keyword evidence="2" id="KW-1185">Reference proteome</keyword>
<evidence type="ECO:0000313" key="2">
    <source>
        <dbReference type="Proteomes" id="UP001218218"/>
    </source>
</evidence>
<accession>A0AAD7AJW6</accession>
<sequence length="241" mass="27013">MQGLGMKLKEMAPTLWEVLTAASSTHSPSTEVPETRHDRSLVFTTVCAMMSILCSQKANNFQAVIALFLLGSGASKCEIKVFAHAGTSLSYKSVMNYLDTLSREGVVQFQVVWRICMCSLVWDNLNIAFQVESQRLDNKNHFDNGTTATLIPIYNPFTNESRTPRGTLPFSMKTEHTSTVPNYPWTAADTLPSPSDAENTEQCLIWQLRSIALEYIPELAHRKPLLESCPEIDQIQLHKTE</sequence>
<reference evidence="1" key="1">
    <citation type="submission" date="2023-03" db="EMBL/GenBank/DDBJ databases">
        <title>Massive genome expansion in bonnet fungi (Mycena s.s.) driven by repeated elements and novel gene families across ecological guilds.</title>
        <authorList>
            <consortium name="Lawrence Berkeley National Laboratory"/>
            <person name="Harder C.B."/>
            <person name="Miyauchi S."/>
            <person name="Viragh M."/>
            <person name="Kuo A."/>
            <person name="Thoen E."/>
            <person name="Andreopoulos B."/>
            <person name="Lu D."/>
            <person name="Skrede I."/>
            <person name="Drula E."/>
            <person name="Henrissat B."/>
            <person name="Morin E."/>
            <person name="Kohler A."/>
            <person name="Barry K."/>
            <person name="LaButti K."/>
            <person name="Morin E."/>
            <person name="Salamov A."/>
            <person name="Lipzen A."/>
            <person name="Mereny Z."/>
            <person name="Hegedus B."/>
            <person name="Baldrian P."/>
            <person name="Stursova M."/>
            <person name="Weitz H."/>
            <person name="Taylor A."/>
            <person name="Grigoriev I.V."/>
            <person name="Nagy L.G."/>
            <person name="Martin F."/>
            <person name="Kauserud H."/>
        </authorList>
    </citation>
    <scope>NUCLEOTIDE SEQUENCE</scope>
    <source>
        <strain evidence="1">CBHHK002</strain>
    </source>
</reference>
<dbReference type="EMBL" id="JARIHO010000005">
    <property type="protein sequence ID" value="KAJ7361091.1"/>
    <property type="molecule type" value="Genomic_DNA"/>
</dbReference>
<dbReference type="AlphaFoldDB" id="A0AAD7AJW6"/>